<dbReference type="OrthoDB" id="194358at2759"/>
<feature type="non-terminal residue" evidence="2">
    <location>
        <position position="104"/>
    </location>
</feature>
<feature type="non-terminal residue" evidence="2">
    <location>
        <position position="1"/>
    </location>
</feature>
<feature type="region of interest" description="Disordered" evidence="1">
    <location>
        <begin position="83"/>
        <end position="104"/>
    </location>
</feature>
<gene>
    <name evidence="2" type="ORF">g.19960</name>
</gene>
<reference evidence="2" key="1">
    <citation type="submission" date="2015-09" db="EMBL/GenBank/DDBJ databases">
        <title>De novo assembly of Pectinophora gossypiella (Pink Bollworm) gut transcriptome.</title>
        <authorList>
            <person name="Tassone E.E."/>
        </authorList>
    </citation>
    <scope>NUCLEOTIDE SEQUENCE</scope>
</reference>
<proteinExistence type="predicted"/>
<name>A0A1E1VY64_PECGO</name>
<evidence type="ECO:0000313" key="2">
    <source>
        <dbReference type="EMBL" id="JAT79660.1"/>
    </source>
</evidence>
<organism evidence="2">
    <name type="scientific">Pectinophora gossypiella</name>
    <name type="common">Cotton pink bollworm</name>
    <name type="synonym">Depressaria gossypiella</name>
    <dbReference type="NCBI Taxonomy" id="13191"/>
    <lineage>
        <taxon>Eukaryota</taxon>
        <taxon>Metazoa</taxon>
        <taxon>Ecdysozoa</taxon>
        <taxon>Arthropoda</taxon>
        <taxon>Hexapoda</taxon>
        <taxon>Insecta</taxon>
        <taxon>Pterygota</taxon>
        <taxon>Neoptera</taxon>
        <taxon>Endopterygota</taxon>
        <taxon>Lepidoptera</taxon>
        <taxon>Glossata</taxon>
        <taxon>Ditrysia</taxon>
        <taxon>Gelechioidea</taxon>
        <taxon>Gelechiidae</taxon>
        <taxon>Apatetrinae</taxon>
        <taxon>Pectinophora</taxon>
    </lineage>
</organism>
<protein>
    <submittedName>
        <fullName evidence="2">Uncharacterized protein</fullName>
    </submittedName>
</protein>
<accession>A0A1E1VY64</accession>
<dbReference type="AlphaFoldDB" id="A0A1E1VY64"/>
<dbReference type="EMBL" id="GDQN01011394">
    <property type="protein sequence ID" value="JAT79660.1"/>
    <property type="molecule type" value="Transcribed_RNA"/>
</dbReference>
<evidence type="ECO:0000256" key="1">
    <source>
        <dbReference type="SAM" id="MobiDB-lite"/>
    </source>
</evidence>
<sequence length="104" mass="11826">LAPCSPHKFRLQVIVKATAVPHLADTAIDYYGSEEAAYEALGEELLKDIELVKRESNKDTCKDNASGENDNVVDKDITTYNEEVEERTRQLKPKNKSWLESQWS</sequence>